<comment type="caution">
    <text evidence="2">The sequence shown here is derived from an EMBL/GenBank/DDBJ whole genome shotgun (WGS) entry which is preliminary data.</text>
</comment>
<protein>
    <submittedName>
        <fullName evidence="2">Uncharacterized protein</fullName>
    </submittedName>
</protein>
<dbReference type="AlphaFoldDB" id="A0A9W9Q469"/>
<organism evidence="2 3">
    <name type="scientific">Penicillium atrosanguineum</name>
    <dbReference type="NCBI Taxonomy" id="1132637"/>
    <lineage>
        <taxon>Eukaryota</taxon>
        <taxon>Fungi</taxon>
        <taxon>Dikarya</taxon>
        <taxon>Ascomycota</taxon>
        <taxon>Pezizomycotina</taxon>
        <taxon>Eurotiomycetes</taxon>
        <taxon>Eurotiomycetidae</taxon>
        <taxon>Eurotiales</taxon>
        <taxon>Aspergillaceae</taxon>
        <taxon>Penicillium</taxon>
    </lineage>
</organism>
<feature type="region of interest" description="Disordered" evidence="1">
    <location>
        <begin position="22"/>
        <end position="64"/>
    </location>
</feature>
<dbReference type="EMBL" id="JAPZBO010000002">
    <property type="protein sequence ID" value="KAJ5324225.1"/>
    <property type="molecule type" value="Genomic_DNA"/>
</dbReference>
<gene>
    <name evidence="2" type="ORF">N7476_002825</name>
</gene>
<feature type="compositionally biased region" description="Basic and acidic residues" evidence="1">
    <location>
        <begin position="22"/>
        <end position="36"/>
    </location>
</feature>
<keyword evidence="3" id="KW-1185">Reference proteome</keyword>
<evidence type="ECO:0000256" key="1">
    <source>
        <dbReference type="SAM" id="MobiDB-lite"/>
    </source>
</evidence>
<evidence type="ECO:0000313" key="2">
    <source>
        <dbReference type="EMBL" id="KAJ5324225.1"/>
    </source>
</evidence>
<feature type="region of interest" description="Disordered" evidence="1">
    <location>
        <begin position="98"/>
        <end position="299"/>
    </location>
</feature>
<evidence type="ECO:0000313" key="3">
    <source>
        <dbReference type="Proteomes" id="UP001147746"/>
    </source>
</evidence>
<name>A0A9W9Q469_9EURO</name>
<feature type="compositionally biased region" description="Low complexity" evidence="1">
    <location>
        <begin position="37"/>
        <end position="47"/>
    </location>
</feature>
<reference evidence="2" key="2">
    <citation type="journal article" date="2023" name="IMA Fungus">
        <title>Comparative genomic study of the Penicillium genus elucidates a diverse pangenome and 15 lateral gene transfer events.</title>
        <authorList>
            <person name="Petersen C."/>
            <person name="Sorensen T."/>
            <person name="Nielsen M.R."/>
            <person name="Sondergaard T.E."/>
            <person name="Sorensen J.L."/>
            <person name="Fitzpatrick D.A."/>
            <person name="Frisvad J.C."/>
            <person name="Nielsen K.L."/>
        </authorList>
    </citation>
    <scope>NUCLEOTIDE SEQUENCE</scope>
    <source>
        <strain evidence="2">IBT 21472</strain>
    </source>
</reference>
<feature type="compositionally biased region" description="Basic and acidic residues" evidence="1">
    <location>
        <begin position="214"/>
        <end position="239"/>
    </location>
</feature>
<dbReference type="Proteomes" id="UP001147746">
    <property type="component" value="Unassembled WGS sequence"/>
</dbReference>
<feature type="compositionally biased region" description="Pro residues" evidence="1">
    <location>
        <begin position="186"/>
        <end position="196"/>
    </location>
</feature>
<proteinExistence type="predicted"/>
<feature type="compositionally biased region" description="Basic residues" evidence="1">
    <location>
        <begin position="48"/>
        <end position="59"/>
    </location>
</feature>
<sequence>MLSHARHLIVVTDLEQRMWREPTEADNVKHARDKDASAAARSAIRRQPSQRRPSRHSSARARSNVLSSFHSQIIDEISRGIAEPQLGVRSPVLNLGVSEDGLDLDSSRREALNRGSTRLGDRRPDPLSRILSPTDPNHQFPIRDPDTPPPGGWNNSSLTPNFAPAAGYHTMGSNPQQSSWRVGDHIPPPPHPPVFPPRRRNHDPPSYIPSVLLRDYRTGSSRDRPQREPDIDGLGDRQRSLSPSAERESDDAWETLLSTITPDATLPSADTSFSSTSAATTNPLRNPSSRSFGATSQTQPSSRAIHLALDPYPDHLNPCDYSSSDEDTPVNYRRMIGPGPRLSLRRSPGLPSTMSNHPQIPTISFSFSDSGDSDLQQMQAILDRLARREDIPDDWWAGAGLSRTMGRGLSASAEGNENNRTE</sequence>
<accession>A0A9W9Q469</accession>
<reference evidence="2" key="1">
    <citation type="submission" date="2022-12" db="EMBL/GenBank/DDBJ databases">
        <authorList>
            <person name="Petersen C."/>
        </authorList>
    </citation>
    <scope>NUCLEOTIDE SEQUENCE</scope>
    <source>
        <strain evidence="2">IBT 21472</strain>
    </source>
</reference>
<feature type="compositionally biased region" description="Polar residues" evidence="1">
    <location>
        <begin position="171"/>
        <end position="180"/>
    </location>
</feature>
<feature type="compositionally biased region" description="Low complexity" evidence="1">
    <location>
        <begin position="268"/>
        <end position="281"/>
    </location>
</feature>
<feature type="compositionally biased region" description="Polar residues" evidence="1">
    <location>
        <begin position="282"/>
        <end position="299"/>
    </location>
</feature>